<dbReference type="EMBL" id="CP002048">
    <property type="protein sequence ID" value="ADI01612.1"/>
    <property type="molecule type" value="Genomic_DNA"/>
</dbReference>
<reference evidence="3" key="1">
    <citation type="journal article" date="2010" name="Stand. Genomic Sci.">
        <title>Complete genome sequence of Syntrophothermus lipocalidus type strain (TGB-C1T).</title>
        <authorList>
            <consortium name="US DOE Joint Genome Institute (JGI-PGF)"/>
            <person name="Djao O."/>
            <person name="Zhang X."/>
            <person name="Lucas S."/>
            <person name="Lapidus A."/>
            <person name="Glavina Del Rio T."/>
            <person name="Nolan M."/>
            <person name="Tice H."/>
            <person name="Cheng J."/>
            <person name="Han C."/>
            <person name="Tapia R."/>
            <person name="Goodwin L."/>
            <person name="Pitluck S."/>
            <person name="Liolios K."/>
            <person name="Ivanova N."/>
            <person name="Mavromatis K."/>
            <person name="Mikhailova N."/>
            <person name="Ovchinnikova G."/>
            <person name="Pati A."/>
            <person name="Brambilla E."/>
            <person name="Chen A."/>
            <person name="Palaniappan K."/>
            <person name="Land M."/>
            <person name="Hauser L."/>
            <person name="Chang Y."/>
            <person name="Jeffries C."/>
            <person name="Rohde M."/>
            <person name="Sikorski J."/>
            <person name="Spring S."/>
            <person name="Goker M."/>
            <person name="Detter J."/>
            <person name="Woyke T."/>
            <person name="Bristow J."/>
            <person name="Eisen J."/>
            <person name="Markowitz V."/>
            <person name="Hugenholtz P."/>
            <person name="Kyrpides N."/>
            <person name="Klenk H."/>
        </authorList>
    </citation>
    <scope>NUCLEOTIDE SEQUENCE [LARGE SCALE GENOMIC DNA]</scope>
    <source>
        <strain evidence="3">DSM 12680 / TGB-C1</strain>
    </source>
</reference>
<dbReference type="STRING" id="643648.Slip_0832"/>
<dbReference type="OrthoDB" id="1634137at2"/>
<gene>
    <name evidence="2" type="ordered locus">Slip_0832</name>
</gene>
<evidence type="ECO:0000313" key="2">
    <source>
        <dbReference type="EMBL" id="ADI01612.1"/>
    </source>
</evidence>
<dbReference type="InterPro" id="IPR043723">
    <property type="entry name" value="DUF5665"/>
</dbReference>
<reference evidence="2 3" key="2">
    <citation type="journal article" date="2010" name="Stand. Genomic Sci.">
        <title>Complete genome sequence of Syntrophothermus lipocalidus type strain (TGB-C1).</title>
        <authorList>
            <person name="Djao O.D."/>
            <person name="Zhang X."/>
            <person name="Lucas S."/>
            <person name="Lapidus A."/>
            <person name="Del Rio T.G."/>
            <person name="Nolan M."/>
            <person name="Tice H."/>
            <person name="Cheng J.F."/>
            <person name="Han C."/>
            <person name="Tapia R."/>
            <person name="Goodwin L."/>
            <person name="Pitluck S."/>
            <person name="Liolios K."/>
            <person name="Ivanova N."/>
            <person name="Mavromatis K."/>
            <person name="Mikhailova N."/>
            <person name="Ovchinnikova G."/>
            <person name="Pati A."/>
            <person name="Brambilla E."/>
            <person name="Chen A."/>
            <person name="Palaniappan K."/>
            <person name="Land M."/>
            <person name="Hauser L."/>
            <person name="Chang Y.J."/>
            <person name="Jeffries C.D."/>
            <person name="Rohde M."/>
            <person name="Sikorski J."/>
            <person name="Spring S."/>
            <person name="Goker M."/>
            <person name="Detter J.C."/>
            <person name="Woyke T."/>
            <person name="Bristow J."/>
            <person name="Eisen J.A."/>
            <person name="Markowitz V."/>
            <person name="Hugenholtz P."/>
            <person name="Kyrpides N.C."/>
            <person name="Klenk H.P."/>
        </authorList>
    </citation>
    <scope>NUCLEOTIDE SEQUENCE [LARGE SCALE GENOMIC DNA]</scope>
    <source>
        <strain evidence="3">DSM 12680 / TGB-C1</strain>
    </source>
</reference>
<dbReference type="RefSeq" id="WP_013175014.1">
    <property type="nucleotide sequence ID" value="NC_014220.1"/>
</dbReference>
<evidence type="ECO:0000256" key="1">
    <source>
        <dbReference type="SAM" id="Phobius"/>
    </source>
</evidence>
<dbReference type="HOGENOM" id="CLU_155870_2_0_9"/>
<dbReference type="KEGG" id="slp:Slip_0832"/>
<keyword evidence="3" id="KW-1185">Reference proteome</keyword>
<dbReference type="Pfam" id="PF18910">
    <property type="entry name" value="DUF5665"/>
    <property type="match status" value="1"/>
</dbReference>
<keyword evidence="1" id="KW-1133">Transmembrane helix</keyword>
<name>D7CLM7_SYNLT</name>
<accession>D7CLM7</accession>
<protein>
    <submittedName>
        <fullName evidence="2">Uncharacterized protein</fullName>
    </submittedName>
</protein>
<organism evidence="2 3">
    <name type="scientific">Syntrophothermus lipocalidus (strain DSM 12680 / TGB-C1)</name>
    <dbReference type="NCBI Taxonomy" id="643648"/>
    <lineage>
        <taxon>Bacteria</taxon>
        <taxon>Bacillati</taxon>
        <taxon>Bacillota</taxon>
        <taxon>Clostridia</taxon>
        <taxon>Eubacteriales</taxon>
        <taxon>Syntrophomonadaceae</taxon>
        <taxon>Syntrophothermus</taxon>
    </lineage>
</organism>
<dbReference type="eggNOG" id="ENOG5032Z2B">
    <property type="taxonomic scope" value="Bacteria"/>
</dbReference>
<evidence type="ECO:0000313" key="3">
    <source>
        <dbReference type="Proteomes" id="UP000000378"/>
    </source>
</evidence>
<keyword evidence="1" id="KW-0812">Transmembrane</keyword>
<feature type="transmembrane region" description="Helical" evidence="1">
    <location>
        <begin position="45"/>
        <end position="74"/>
    </location>
</feature>
<sequence>MAPDGKTDPEFWQHLLKRIEELSVNMERMRLAEYVDVLQNPKRLLYINFLIGVARGFGGVVGATVLVAIILYFLQKALILNLPVIGDLIAQLVRIVQVQLNAPGGFPGTGR</sequence>
<keyword evidence="1" id="KW-0472">Membrane</keyword>
<dbReference type="Proteomes" id="UP000000378">
    <property type="component" value="Chromosome"/>
</dbReference>
<proteinExistence type="predicted"/>
<dbReference type="AlphaFoldDB" id="D7CLM7"/>